<reference evidence="3" key="1">
    <citation type="submission" date="2017-01" db="EMBL/GenBank/DDBJ databases">
        <authorList>
            <person name="Varghese N."/>
            <person name="Submissions S."/>
        </authorList>
    </citation>
    <scope>NUCLEOTIDE SEQUENCE [LARGE SCALE GENOMIC DNA]</scope>
    <source>
        <strain evidence="3">DSM 46698</strain>
    </source>
</reference>
<evidence type="ECO:0000256" key="1">
    <source>
        <dbReference type="SAM" id="Phobius"/>
    </source>
</evidence>
<dbReference type="Proteomes" id="UP000186026">
    <property type="component" value="Unassembled WGS sequence"/>
</dbReference>
<accession>A0A1N7PHX0</accession>
<keyword evidence="1" id="KW-1133">Transmembrane helix</keyword>
<evidence type="ECO:0000313" key="2">
    <source>
        <dbReference type="EMBL" id="SIT10178.1"/>
    </source>
</evidence>
<sequence length="51" mass="5549">MLLQIFNSPIASGAQLFLLIVCILIGLGAGLSAMDVRSTLFKKDSEEKEEH</sequence>
<dbReference type="RefSeq" id="WP_175606679.1">
    <property type="nucleotide sequence ID" value="NZ_FTOP01000016.1"/>
</dbReference>
<proteinExistence type="predicted"/>
<evidence type="ECO:0000313" key="3">
    <source>
        <dbReference type="Proteomes" id="UP000186026"/>
    </source>
</evidence>
<keyword evidence="1" id="KW-0812">Transmembrane</keyword>
<dbReference type="AlphaFoldDB" id="A0A1N7PHX0"/>
<feature type="transmembrane region" description="Helical" evidence="1">
    <location>
        <begin position="12"/>
        <end position="33"/>
    </location>
</feature>
<organism evidence="2 3">
    <name type="scientific">Belliella pelovolcani</name>
    <dbReference type="NCBI Taxonomy" id="529505"/>
    <lineage>
        <taxon>Bacteria</taxon>
        <taxon>Pseudomonadati</taxon>
        <taxon>Bacteroidota</taxon>
        <taxon>Cytophagia</taxon>
        <taxon>Cytophagales</taxon>
        <taxon>Cyclobacteriaceae</taxon>
        <taxon>Belliella</taxon>
    </lineage>
</organism>
<keyword evidence="1" id="KW-0472">Membrane</keyword>
<protein>
    <submittedName>
        <fullName evidence="2">Uncharacterized protein</fullName>
    </submittedName>
</protein>
<keyword evidence="3" id="KW-1185">Reference proteome</keyword>
<name>A0A1N7PHX0_9BACT</name>
<gene>
    <name evidence="2" type="ORF">SAMN05421761_11672</name>
</gene>
<dbReference type="EMBL" id="FTOP01000016">
    <property type="protein sequence ID" value="SIT10178.1"/>
    <property type="molecule type" value="Genomic_DNA"/>
</dbReference>